<dbReference type="EMBL" id="JACCFK010000002">
    <property type="protein sequence ID" value="NYI92362.1"/>
    <property type="molecule type" value="Genomic_DNA"/>
</dbReference>
<dbReference type="RefSeq" id="WP_179776602.1">
    <property type="nucleotide sequence ID" value="NZ_JACCFK010000002.1"/>
</dbReference>
<dbReference type="PANTHER" id="PTHR30055:SF234">
    <property type="entry name" value="HTH-TYPE TRANSCRIPTIONAL REGULATOR BETI"/>
    <property type="match status" value="1"/>
</dbReference>
<dbReference type="InterPro" id="IPR009057">
    <property type="entry name" value="Homeodomain-like_sf"/>
</dbReference>
<evidence type="ECO:0000313" key="6">
    <source>
        <dbReference type="EMBL" id="NYI92362.1"/>
    </source>
</evidence>
<evidence type="ECO:0000313" key="7">
    <source>
        <dbReference type="Proteomes" id="UP000549616"/>
    </source>
</evidence>
<name>A0A853BC83_9PSEU</name>
<protein>
    <submittedName>
        <fullName evidence="6">AcrR family transcriptional regulator</fullName>
    </submittedName>
</protein>
<dbReference type="InterPro" id="IPR050109">
    <property type="entry name" value="HTH-type_TetR-like_transc_reg"/>
</dbReference>
<proteinExistence type="predicted"/>
<dbReference type="SUPFAM" id="SSF46689">
    <property type="entry name" value="Homeodomain-like"/>
    <property type="match status" value="1"/>
</dbReference>
<dbReference type="GO" id="GO:0000976">
    <property type="term" value="F:transcription cis-regulatory region binding"/>
    <property type="evidence" value="ECO:0007669"/>
    <property type="project" value="TreeGrafter"/>
</dbReference>
<keyword evidence="3" id="KW-0804">Transcription</keyword>
<evidence type="ECO:0000256" key="1">
    <source>
        <dbReference type="ARBA" id="ARBA00023015"/>
    </source>
</evidence>
<dbReference type="PRINTS" id="PR00455">
    <property type="entry name" value="HTHTETR"/>
</dbReference>
<keyword evidence="1" id="KW-0805">Transcription regulation</keyword>
<comment type="caution">
    <text evidence="6">The sequence shown here is derived from an EMBL/GenBank/DDBJ whole genome shotgun (WGS) entry which is preliminary data.</text>
</comment>
<dbReference type="Proteomes" id="UP000549616">
    <property type="component" value="Unassembled WGS sequence"/>
</dbReference>
<dbReference type="Gene3D" id="1.10.10.60">
    <property type="entry name" value="Homeodomain-like"/>
    <property type="match status" value="1"/>
</dbReference>
<dbReference type="InterPro" id="IPR011075">
    <property type="entry name" value="TetR_C"/>
</dbReference>
<dbReference type="Pfam" id="PF00440">
    <property type="entry name" value="TetR_N"/>
    <property type="match status" value="1"/>
</dbReference>
<dbReference type="AlphaFoldDB" id="A0A853BC83"/>
<feature type="DNA-binding region" description="H-T-H motif" evidence="4">
    <location>
        <begin position="24"/>
        <end position="43"/>
    </location>
</feature>
<dbReference type="PANTHER" id="PTHR30055">
    <property type="entry name" value="HTH-TYPE TRANSCRIPTIONAL REGULATOR RUTR"/>
    <property type="match status" value="1"/>
</dbReference>
<dbReference type="Pfam" id="PF16859">
    <property type="entry name" value="TetR_C_11"/>
    <property type="match status" value="1"/>
</dbReference>
<dbReference type="InterPro" id="IPR036271">
    <property type="entry name" value="Tet_transcr_reg_TetR-rel_C_sf"/>
</dbReference>
<dbReference type="GO" id="GO:0003700">
    <property type="term" value="F:DNA-binding transcription factor activity"/>
    <property type="evidence" value="ECO:0007669"/>
    <property type="project" value="TreeGrafter"/>
</dbReference>
<accession>A0A853BC83</accession>
<keyword evidence="2 4" id="KW-0238">DNA-binding</keyword>
<evidence type="ECO:0000256" key="4">
    <source>
        <dbReference type="PROSITE-ProRule" id="PRU00335"/>
    </source>
</evidence>
<reference evidence="6 7" key="1">
    <citation type="submission" date="2020-07" db="EMBL/GenBank/DDBJ databases">
        <title>Sequencing the genomes of 1000 actinobacteria strains.</title>
        <authorList>
            <person name="Klenk H.-P."/>
        </authorList>
    </citation>
    <scope>NUCLEOTIDE SEQUENCE [LARGE SCALE GENOMIC DNA]</scope>
    <source>
        <strain evidence="6 7">DSM 104006</strain>
    </source>
</reference>
<keyword evidence="7" id="KW-1185">Reference proteome</keyword>
<dbReference type="InterPro" id="IPR001647">
    <property type="entry name" value="HTH_TetR"/>
</dbReference>
<feature type="domain" description="HTH tetR-type" evidence="5">
    <location>
        <begin position="1"/>
        <end position="61"/>
    </location>
</feature>
<evidence type="ECO:0000256" key="2">
    <source>
        <dbReference type="ARBA" id="ARBA00023125"/>
    </source>
</evidence>
<dbReference type="Gene3D" id="1.10.357.10">
    <property type="entry name" value="Tetracycline Repressor, domain 2"/>
    <property type="match status" value="1"/>
</dbReference>
<dbReference type="SUPFAM" id="SSF48498">
    <property type="entry name" value="Tetracyclin repressor-like, C-terminal domain"/>
    <property type="match status" value="1"/>
</dbReference>
<sequence length="188" mass="19945">MVRDRRLTDAALTLLAEGGYEAVTMEKAATVAGVGKATVYRRWASRADLVADALETVGFADPTVAEAAGELTSFRDDLVQTLIRVTGCLDPERHRLVVVAAMAATHHPELANSLAARLTAAVDRAVAAAVARARRRGETRFHAAADTMAAASVVALLNYLPASQNRPLASTDFEAIVDRVLLPLLTQA</sequence>
<evidence type="ECO:0000259" key="5">
    <source>
        <dbReference type="PROSITE" id="PS50977"/>
    </source>
</evidence>
<organism evidence="6 7">
    <name type="scientific">Amycolatopsis endophytica</name>
    <dbReference type="NCBI Taxonomy" id="860233"/>
    <lineage>
        <taxon>Bacteria</taxon>
        <taxon>Bacillati</taxon>
        <taxon>Actinomycetota</taxon>
        <taxon>Actinomycetes</taxon>
        <taxon>Pseudonocardiales</taxon>
        <taxon>Pseudonocardiaceae</taxon>
        <taxon>Amycolatopsis</taxon>
    </lineage>
</organism>
<dbReference type="PROSITE" id="PS50977">
    <property type="entry name" value="HTH_TETR_2"/>
    <property type="match status" value="1"/>
</dbReference>
<gene>
    <name evidence="6" type="ORF">HNR02_005737</name>
</gene>
<evidence type="ECO:0000256" key="3">
    <source>
        <dbReference type="ARBA" id="ARBA00023163"/>
    </source>
</evidence>